<name>A0A370GBQ9_9COXI</name>
<dbReference type="Pfam" id="PF20213">
    <property type="entry name" value="DUF6573"/>
    <property type="match status" value="1"/>
</dbReference>
<organism evidence="1 2">
    <name type="scientific">Aquicella lusitana</name>
    <dbReference type="NCBI Taxonomy" id="254246"/>
    <lineage>
        <taxon>Bacteria</taxon>
        <taxon>Pseudomonadati</taxon>
        <taxon>Pseudomonadota</taxon>
        <taxon>Gammaproteobacteria</taxon>
        <taxon>Legionellales</taxon>
        <taxon>Coxiellaceae</taxon>
        <taxon>Aquicella</taxon>
    </lineage>
</organism>
<dbReference type="EMBL" id="QQAX01000021">
    <property type="protein sequence ID" value="RDI41137.1"/>
    <property type="molecule type" value="Genomic_DNA"/>
</dbReference>
<evidence type="ECO:0000313" key="2">
    <source>
        <dbReference type="Proteomes" id="UP000254720"/>
    </source>
</evidence>
<proteinExistence type="predicted"/>
<dbReference type="OrthoDB" id="4556966at2"/>
<dbReference type="InterPro" id="IPR046480">
    <property type="entry name" value="DUF6573"/>
</dbReference>
<protein>
    <submittedName>
        <fullName evidence="1">Uncharacterized protein</fullName>
    </submittedName>
</protein>
<reference evidence="1 2" key="1">
    <citation type="submission" date="2018-07" db="EMBL/GenBank/DDBJ databases">
        <title>Genomic Encyclopedia of Type Strains, Phase IV (KMG-IV): sequencing the most valuable type-strain genomes for metagenomic binning, comparative biology and taxonomic classification.</title>
        <authorList>
            <person name="Goeker M."/>
        </authorList>
    </citation>
    <scope>NUCLEOTIDE SEQUENCE [LARGE SCALE GENOMIC DNA]</scope>
    <source>
        <strain evidence="1 2">DSM 16500</strain>
    </source>
</reference>
<dbReference type="Proteomes" id="UP000254720">
    <property type="component" value="Unassembled WGS sequence"/>
</dbReference>
<dbReference type="RefSeq" id="WP_114835016.1">
    <property type="nucleotide sequence ID" value="NZ_LR699117.1"/>
</dbReference>
<keyword evidence="2" id="KW-1185">Reference proteome</keyword>
<comment type="caution">
    <text evidence="1">The sequence shown here is derived from an EMBL/GenBank/DDBJ whole genome shotgun (WGS) entry which is preliminary data.</text>
</comment>
<gene>
    <name evidence="1" type="ORF">C8D86_12135</name>
</gene>
<dbReference type="AlphaFoldDB" id="A0A370GBQ9"/>
<sequence>MIEREDSFFGKPIYIYSRAQALQDGVLVDVTEIAKEVGFKIPVAVTDAVWHDYIEWENVKNKKAIQNTEGRLWDVLSMLRFACNRFKNESEIMYRLYVVSRDRQAVKPSLVALKAVIGGGDNGEPVITIMLPNED</sequence>
<accession>A0A370GBQ9</accession>
<evidence type="ECO:0000313" key="1">
    <source>
        <dbReference type="EMBL" id="RDI41137.1"/>
    </source>
</evidence>